<dbReference type="GO" id="GO:0006857">
    <property type="term" value="P:oligopeptide transport"/>
    <property type="evidence" value="ECO:0007669"/>
    <property type="project" value="InterPro"/>
</dbReference>
<feature type="transmembrane region" description="Helical" evidence="8">
    <location>
        <begin position="327"/>
        <end position="347"/>
    </location>
</feature>
<feature type="transmembrane region" description="Helical" evidence="8">
    <location>
        <begin position="62"/>
        <end position="84"/>
    </location>
</feature>
<proteinExistence type="inferred from homology"/>
<dbReference type="EnsemblPlants" id="OPUNC05G15510.1">
    <property type="protein sequence ID" value="OPUNC05G15510.1"/>
    <property type="gene ID" value="OPUNC05G15510"/>
</dbReference>
<reference evidence="9" key="2">
    <citation type="submission" date="2018-05" db="EMBL/GenBank/DDBJ databases">
        <title>OpunRS2 (Oryza punctata Reference Sequence Version 2).</title>
        <authorList>
            <person name="Zhang J."/>
            <person name="Kudrna D."/>
            <person name="Lee S."/>
            <person name="Talag J."/>
            <person name="Welchert J."/>
            <person name="Wing R.A."/>
        </authorList>
    </citation>
    <scope>NUCLEOTIDE SEQUENCE [LARGE SCALE GENOMIC DNA]</scope>
</reference>
<evidence type="ECO:0000256" key="8">
    <source>
        <dbReference type="SAM" id="Phobius"/>
    </source>
</evidence>
<evidence type="ECO:0000256" key="1">
    <source>
        <dbReference type="ARBA" id="ARBA00004141"/>
    </source>
</evidence>
<feature type="transmembrane region" description="Helical" evidence="8">
    <location>
        <begin position="136"/>
        <end position="153"/>
    </location>
</feature>
<feature type="transmembrane region" description="Helical" evidence="8">
    <location>
        <begin position="288"/>
        <end position="307"/>
    </location>
</feature>
<evidence type="ECO:0000313" key="10">
    <source>
        <dbReference type="Proteomes" id="UP000026962"/>
    </source>
</evidence>
<keyword evidence="7 8" id="KW-0472">Membrane</keyword>
<feature type="transmembrane region" description="Helical" evidence="8">
    <location>
        <begin position="368"/>
        <end position="388"/>
    </location>
</feature>
<evidence type="ECO:0000256" key="4">
    <source>
        <dbReference type="ARBA" id="ARBA00022553"/>
    </source>
</evidence>
<feature type="transmembrane region" description="Helical" evidence="8">
    <location>
        <begin position="96"/>
        <end position="116"/>
    </location>
</feature>
<accession>A0A0E0L2X0</accession>
<dbReference type="SUPFAM" id="SSF103473">
    <property type="entry name" value="MFS general substrate transporter"/>
    <property type="match status" value="1"/>
</dbReference>
<dbReference type="OMA" id="VNTWFGI"/>
<evidence type="ECO:0000256" key="6">
    <source>
        <dbReference type="ARBA" id="ARBA00022989"/>
    </source>
</evidence>
<feature type="transmembrane region" description="Helical" evidence="8">
    <location>
        <begin position="417"/>
        <end position="436"/>
    </location>
</feature>
<dbReference type="Gene3D" id="1.20.1250.20">
    <property type="entry name" value="MFS general substrate transporter like domains"/>
    <property type="match status" value="1"/>
</dbReference>
<comment type="subcellular location">
    <subcellularLocation>
        <location evidence="1">Membrane</location>
        <topology evidence="1">Multi-pass membrane protein</topology>
    </subcellularLocation>
</comment>
<feature type="transmembrane region" description="Helical" evidence="8">
    <location>
        <begin position="212"/>
        <end position="232"/>
    </location>
</feature>
<dbReference type="FunFam" id="1.20.1250.20:FF:000147">
    <property type="entry name" value="Protein NRT1/ PTR family 5.10"/>
    <property type="match status" value="1"/>
</dbReference>
<dbReference type="Gramene" id="OPUNC05G15510.1">
    <property type="protein sequence ID" value="OPUNC05G15510.1"/>
    <property type="gene ID" value="OPUNC05G15510"/>
</dbReference>
<comment type="similarity">
    <text evidence="2">Belongs to the major facilitator superfamily. Proton-dependent oligopeptide transporter (POT/PTR) (TC 2.A.17) family.</text>
</comment>
<evidence type="ECO:0000256" key="3">
    <source>
        <dbReference type="ARBA" id="ARBA00022448"/>
    </source>
</evidence>
<keyword evidence="4" id="KW-0597">Phosphoprotein</keyword>
<dbReference type="PROSITE" id="PS01022">
    <property type="entry name" value="PTR2_1"/>
    <property type="match status" value="1"/>
</dbReference>
<keyword evidence="6 8" id="KW-1133">Transmembrane helix</keyword>
<feature type="transmembrane region" description="Helical" evidence="8">
    <location>
        <begin position="187"/>
        <end position="206"/>
    </location>
</feature>
<evidence type="ECO:0008006" key="11">
    <source>
        <dbReference type="Google" id="ProtNLM"/>
    </source>
</evidence>
<dbReference type="Proteomes" id="UP000026962">
    <property type="component" value="Chromosome 5"/>
</dbReference>
<keyword evidence="5 8" id="KW-0812">Transmembrane</keyword>
<organism evidence="9">
    <name type="scientific">Oryza punctata</name>
    <name type="common">Red rice</name>
    <dbReference type="NCBI Taxonomy" id="4537"/>
    <lineage>
        <taxon>Eukaryota</taxon>
        <taxon>Viridiplantae</taxon>
        <taxon>Streptophyta</taxon>
        <taxon>Embryophyta</taxon>
        <taxon>Tracheophyta</taxon>
        <taxon>Spermatophyta</taxon>
        <taxon>Magnoliopsida</taxon>
        <taxon>Liliopsida</taxon>
        <taxon>Poales</taxon>
        <taxon>Poaceae</taxon>
        <taxon>BOP clade</taxon>
        <taxon>Oryzoideae</taxon>
        <taxon>Oryzeae</taxon>
        <taxon>Oryzinae</taxon>
        <taxon>Oryza</taxon>
    </lineage>
</organism>
<protein>
    <recommendedName>
        <fullName evidence="11">Major facilitator superfamily (MFS) profile domain-containing protein</fullName>
    </recommendedName>
</protein>
<sequence>MASSSSDPLLPSAGAARRRPATGGWRSALFIIWVEVAERFAYYGVSSNLINYLTGPLGETTAAAAAAVNAWSGAASMLPLLGAAVADSWLGRYRTIVASSVLYITGLGLLALSSIFSSPQSQQCSSSGDGPQVCRSSSVQTVFFYVSLYLVAISQSGHKPCVQAFGADQFDATDPGESSSRSTFFNWWYLGLCASATVTVVVMSYVQDNVGWGLGFGVPCMVMLLGLLVFLLGTRTYRFYDGGSGTFSSVGEAIRAWRKSRREEDGGGATVEAEHDELAEEVRGMARLFPIWATCLLYGVLFAQPPTLFTKQAATLDRRIGSSSFQVPPAALQSFLGVSIIPCVLLYEHVLVPVARRVTGVASGITMLQRIGAGIALCVVTLLVAALVEMKRLISARDAADPGAVVPMSLWWMVPQYVLFGAADVFALVGMQEFFYDQVPGALKSLGLALYLSVLGVGSFISSFLISIIDGVTRKDGGTSWFDDDLNRGHLDYFYLLLAALTMLDLLAYIYFSTSYIYRRKVVDVQ</sequence>
<dbReference type="GO" id="GO:0080054">
    <property type="term" value="F:low-affinity nitrate transmembrane transporter activity"/>
    <property type="evidence" value="ECO:0007669"/>
    <property type="project" value="UniProtKB-ARBA"/>
</dbReference>
<evidence type="ECO:0000313" key="9">
    <source>
        <dbReference type="EnsemblPlants" id="OPUNC05G15510.1"/>
    </source>
</evidence>
<evidence type="ECO:0000256" key="7">
    <source>
        <dbReference type="ARBA" id="ARBA00023136"/>
    </source>
</evidence>
<dbReference type="eggNOG" id="KOG1237">
    <property type="taxonomic scope" value="Eukaryota"/>
</dbReference>
<keyword evidence="3" id="KW-0813">Transport</keyword>
<dbReference type="AlphaFoldDB" id="A0A0E0L2X0"/>
<evidence type="ECO:0000256" key="5">
    <source>
        <dbReference type="ARBA" id="ARBA00022692"/>
    </source>
</evidence>
<dbReference type="Pfam" id="PF00854">
    <property type="entry name" value="PTR2"/>
    <property type="match status" value="1"/>
</dbReference>
<dbReference type="InterPro" id="IPR036259">
    <property type="entry name" value="MFS_trans_sf"/>
</dbReference>
<keyword evidence="10" id="KW-1185">Reference proteome</keyword>
<dbReference type="GO" id="GO:0009705">
    <property type="term" value="C:plant-type vacuole membrane"/>
    <property type="evidence" value="ECO:0007669"/>
    <property type="project" value="UniProtKB-ARBA"/>
</dbReference>
<dbReference type="InterPro" id="IPR018456">
    <property type="entry name" value="PTR2_symporter_CS"/>
</dbReference>
<evidence type="ECO:0000256" key="2">
    <source>
        <dbReference type="ARBA" id="ARBA00005982"/>
    </source>
</evidence>
<dbReference type="PANTHER" id="PTHR11654">
    <property type="entry name" value="OLIGOPEPTIDE TRANSPORTER-RELATED"/>
    <property type="match status" value="1"/>
</dbReference>
<feature type="transmembrane region" description="Helical" evidence="8">
    <location>
        <begin position="448"/>
        <end position="473"/>
    </location>
</feature>
<feature type="transmembrane region" description="Helical" evidence="8">
    <location>
        <begin position="493"/>
        <end position="512"/>
    </location>
</feature>
<dbReference type="HOGENOM" id="CLU_009313_4_1_1"/>
<dbReference type="InterPro" id="IPR000109">
    <property type="entry name" value="POT_fam"/>
</dbReference>
<name>A0A0E0L2X0_ORYPU</name>
<reference evidence="9" key="1">
    <citation type="submission" date="2015-04" db="UniProtKB">
        <authorList>
            <consortium name="EnsemblPlants"/>
        </authorList>
    </citation>
    <scope>IDENTIFICATION</scope>
</reference>